<feature type="non-terminal residue" evidence="2">
    <location>
        <position position="47"/>
    </location>
</feature>
<keyword evidence="1" id="KW-1133">Transmembrane helix</keyword>
<gene>
    <name evidence="2" type="ORF">MNBD_NITROSPIRAE03-27</name>
</gene>
<keyword evidence="1" id="KW-0812">Transmembrane</keyword>
<dbReference type="AlphaFoldDB" id="A0A3B1CXR0"/>
<dbReference type="EMBL" id="UOGI01000371">
    <property type="protein sequence ID" value="VAX34679.1"/>
    <property type="molecule type" value="Genomic_DNA"/>
</dbReference>
<feature type="transmembrane region" description="Helical" evidence="1">
    <location>
        <begin position="12"/>
        <end position="36"/>
    </location>
</feature>
<sequence length="47" mass="5359">MNKRLDGFLKRTFDIITSLSGLVLLGPLIFFLIIFIKLDSPGPAFYR</sequence>
<reference evidence="2" key="1">
    <citation type="submission" date="2018-06" db="EMBL/GenBank/DDBJ databases">
        <authorList>
            <person name="Zhirakovskaya E."/>
        </authorList>
    </citation>
    <scope>NUCLEOTIDE SEQUENCE</scope>
</reference>
<accession>A0A3B1CXR0</accession>
<evidence type="ECO:0000256" key="1">
    <source>
        <dbReference type="SAM" id="Phobius"/>
    </source>
</evidence>
<organism evidence="2">
    <name type="scientific">hydrothermal vent metagenome</name>
    <dbReference type="NCBI Taxonomy" id="652676"/>
    <lineage>
        <taxon>unclassified sequences</taxon>
        <taxon>metagenomes</taxon>
        <taxon>ecological metagenomes</taxon>
    </lineage>
</organism>
<evidence type="ECO:0000313" key="2">
    <source>
        <dbReference type="EMBL" id="VAX34679.1"/>
    </source>
</evidence>
<proteinExistence type="predicted"/>
<name>A0A3B1CXR0_9ZZZZ</name>
<protein>
    <submittedName>
        <fullName evidence="2">Uncharacterized protein</fullName>
    </submittedName>
</protein>
<keyword evidence="1" id="KW-0472">Membrane</keyword>